<keyword evidence="2" id="KW-1185">Reference proteome</keyword>
<protein>
    <submittedName>
        <fullName evidence="1">Uncharacterized protein</fullName>
    </submittedName>
</protein>
<sequence length="65" mass="7571">MTAVELAEIYEIHEKSAIIFKIFPQLTPEFTVKRKCQTLITPSKRPKDMFERTRKLDVETTVAMA</sequence>
<accession>W9QE88</accession>
<organism evidence="1 2">
    <name type="scientific">Morus notabilis</name>
    <dbReference type="NCBI Taxonomy" id="981085"/>
    <lineage>
        <taxon>Eukaryota</taxon>
        <taxon>Viridiplantae</taxon>
        <taxon>Streptophyta</taxon>
        <taxon>Embryophyta</taxon>
        <taxon>Tracheophyta</taxon>
        <taxon>Spermatophyta</taxon>
        <taxon>Magnoliopsida</taxon>
        <taxon>eudicotyledons</taxon>
        <taxon>Gunneridae</taxon>
        <taxon>Pentapetalae</taxon>
        <taxon>rosids</taxon>
        <taxon>fabids</taxon>
        <taxon>Rosales</taxon>
        <taxon>Moraceae</taxon>
        <taxon>Moreae</taxon>
        <taxon>Morus</taxon>
    </lineage>
</organism>
<name>W9QE88_9ROSA</name>
<evidence type="ECO:0000313" key="1">
    <source>
        <dbReference type="EMBL" id="EXB29848.1"/>
    </source>
</evidence>
<dbReference type="Proteomes" id="UP000030645">
    <property type="component" value="Unassembled WGS sequence"/>
</dbReference>
<evidence type="ECO:0000313" key="2">
    <source>
        <dbReference type="Proteomes" id="UP000030645"/>
    </source>
</evidence>
<dbReference type="AlphaFoldDB" id="W9QE88"/>
<proteinExistence type="predicted"/>
<gene>
    <name evidence="1" type="ORF">L484_016337</name>
</gene>
<reference evidence="2" key="1">
    <citation type="submission" date="2013-01" db="EMBL/GenBank/DDBJ databases">
        <title>Draft Genome Sequence of a Mulberry Tree, Morus notabilis C.K. Schneid.</title>
        <authorList>
            <person name="He N."/>
            <person name="Zhao S."/>
        </authorList>
    </citation>
    <scope>NUCLEOTIDE SEQUENCE</scope>
</reference>
<dbReference type="EMBL" id="KE343450">
    <property type="protein sequence ID" value="EXB29848.1"/>
    <property type="molecule type" value="Genomic_DNA"/>
</dbReference>